<accession>E7RZS5</accession>
<name>E7RZS5_9BURK</name>
<dbReference type="HOGENOM" id="CLU_695969_0_0_4"/>
<feature type="region of interest" description="Disordered" evidence="1">
    <location>
        <begin position="1"/>
        <end position="61"/>
    </location>
</feature>
<gene>
    <name evidence="2" type="ORF">HMPREF0551_2189</name>
</gene>
<proteinExistence type="predicted"/>
<dbReference type="Proteomes" id="UP000011021">
    <property type="component" value="Unassembled WGS sequence"/>
</dbReference>
<organism evidence="2 3">
    <name type="scientific">Lautropia mirabilis ATCC 51599</name>
    <dbReference type="NCBI Taxonomy" id="887898"/>
    <lineage>
        <taxon>Bacteria</taxon>
        <taxon>Pseudomonadati</taxon>
        <taxon>Pseudomonadota</taxon>
        <taxon>Betaproteobacteria</taxon>
        <taxon>Burkholderiales</taxon>
        <taxon>Burkholderiaceae</taxon>
        <taxon>Lautropia</taxon>
    </lineage>
</organism>
<dbReference type="AlphaFoldDB" id="E7RZS5"/>
<comment type="caution">
    <text evidence="2">The sequence shown here is derived from an EMBL/GenBank/DDBJ whole genome shotgun (WGS) entry which is preliminary data.</text>
</comment>
<reference evidence="2 3" key="1">
    <citation type="submission" date="2010-12" db="EMBL/GenBank/DDBJ databases">
        <authorList>
            <person name="Muzny D."/>
            <person name="Qin X."/>
            <person name="Deng J."/>
            <person name="Jiang H."/>
            <person name="Liu Y."/>
            <person name="Qu J."/>
            <person name="Song X.-Z."/>
            <person name="Zhang L."/>
            <person name="Thornton R."/>
            <person name="Coyle M."/>
            <person name="Francisco L."/>
            <person name="Jackson L."/>
            <person name="Javaid M."/>
            <person name="Korchina V."/>
            <person name="Kovar C."/>
            <person name="Mata R."/>
            <person name="Mathew T."/>
            <person name="Ngo R."/>
            <person name="Nguyen L."/>
            <person name="Nguyen N."/>
            <person name="Okwuonu G."/>
            <person name="Ongeri F."/>
            <person name="Pham C."/>
            <person name="Simmons D."/>
            <person name="Wilczek-Boney K."/>
            <person name="Hale W."/>
            <person name="Jakkamsetti A."/>
            <person name="Pham P."/>
            <person name="Ruth R."/>
            <person name="San Lucas F."/>
            <person name="Warren J."/>
            <person name="Zhang J."/>
            <person name="Zhao Z."/>
            <person name="Zhou C."/>
            <person name="Zhu D."/>
            <person name="Lee S."/>
            <person name="Bess C."/>
            <person name="Blankenburg K."/>
            <person name="Forbes L."/>
            <person name="Fu Q."/>
            <person name="Gubbala S."/>
            <person name="Hirani K."/>
            <person name="Jayaseelan J.C."/>
            <person name="Lara F."/>
            <person name="Munidasa M."/>
            <person name="Palculict T."/>
            <person name="Patil S."/>
            <person name="Pu L.-L."/>
            <person name="Saada N."/>
            <person name="Tang L."/>
            <person name="Weissenberger G."/>
            <person name="Zhu Y."/>
            <person name="Hemphill L."/>
            <person name="Shang Y."/>
            <person name="Youmans B."/>
            <person name="Ayvaz T."/>
            <person name="Ross M."/>
            <person name="Santibanez J."/>
            <person name="Aqrawi P."/>
            <person name="Gross S."/>
            <person name="Joshi V."/>
            <person name="Fowler G."/>
            <person name="Nazareth L."/>
            <person name="Reid J."/>
            <person name="Worley K."/>
            <person name="Petrosino J."/>
            <person name="Highlander S."/>
            <person name="Gibbs R."/>
        </authorList>
    </citation>
    <scope>NUCLEOTIDE SEQUENCE [LARGE SCALE GENOMIC DNA]</scope>
    <source>
        <strain evidence="2 3">ATCC 51599</strain>
    </source>
</reference>
<protein>
    <submittedName>
        <fullName evidence="2">Uncharacterized protein</fullName>
    </submittedName>
</protein>
<dbReference type="eggNOG" id="ENOG502ZD8R">
    <property type="taxonomic scope" value="Bacteria"/>
</dbReference>
<evidence type="ECO:0000313" key="2">
    <source>
        <dbReference type="EMBL" id="EFV94074.1"/>
    </source>
</evidence>
<evidence type="ECO:0000313" key="3">
    <source>
        <dbReference type="Proteomes" id="UP000011021"/>
    </source>
</evidence>
<keyword evidence="3" id="KW-1185">Reference proteome</keyword>
<sequence length="396" mass="42229">MLAALSMAAHGSDSSQGAGARAKERMHASGQAQAGSGSSPASPIEIVDSQGEETPDGDLEREFLPSGYARVVRVDPSDLGMSDEDADVSRIRILEGQDLVEDLVAQGGEIRFITPADPGQTRTIRMRADVPGVRKELKIELASPRFLGVADITEFDEAEGRPEYVPLLVKGLGADNSIGTGDLVFEVPGSIKIHPVASNALLDVDGRGTIALRGLWTPLESGRGFVLSHEALKDVIQRLPEGDINLSVTINGAGKDSAFSRQWAFVAHVPVARMEGRVIDTKTKEPVRDLVGRKVGITGMGTNGTRTVAVVDGEGRFSTDGLSAGNYVVELLDSRVTGFTKAAFTVKRDDKSVQVELPYVASVYALAKARRTRSDQNAVDDFRPGGAGRFVDHLQQ</sequence>
<feature type="compositionally biased region" description="Low complexity" evidence="1">
    <location>
        <begin position="28"/>
        <end position="43"/>
    </location>
</feature>
<dbReference type="EMBL" id="AEQP01000022">
    <property type="protein sequence ID" value="EFV94074.1"/>
    <property type="molecule type" value="Genomic_DNA"/>
</dbReference>
<evidence type="ECO:0000256" key="1">
    <source>
        <dbReference type="SAM" id="MobiDB-lite"/>
    </source>
</evidence>